<dbReference type="EMBL" id="LR796898">
    <property type="protein sequence ID" value="CAB4172733.1"/>
    <property type="molecule type" value="Genomic_DNA"/>
</dbReference>
<evidence type="ECO:0000313" key="1">
    <source>
        <dbReference type="EMBL" id="CAB4172733.1"/>
    </source>
</evidence>
<sequence>MALTYTPPFPQKMKLAQVTITAVTTDKTGGTTANIKTLYTATTDGTKVTQIGYKFQGTSVAGTFLIWITETDGTTYHLFDEILISAVTSSTTVATARVVNSYPDLQLASGQVIKVGFTTISGSINCDAFCQIADFS</sequence>
<evidence type="ECO:0000313" key="2">
    <source>
        <dbReference type="EMBL" id="CAB4202242.1"/>
    </source>
</evidence>
<protein>
    <submittedName>
        <fullName evidence="2">Uncharacterized protein</fullName>
    </submittedName>
</protein>
<accession>A0A6J5RYP4</accession>
<name>A0A6J5RYP4_9CAUD</name>
<organism evidence="2">
    <name type="scientific">uncultured Caudovirales phage</name>
    <dbReference type="NCBI Taxonomy" id="2100421"/>
    <lineage>
        <taxon>Viruses</taxon>
        <taxon>Duplodnaviria</taxon>
        <taxon>Heunggongvirae</taxon>
        <taxon>Uroviricota</taxon>
        <taxon>Caudoviricetes</taxon>
        <taxon>Peduoviridae</taxon>
        <taxon>Maltschvirus</taxon>
        <taxon>Maltschvirus maltsch</taxon>
    </lineage>
</organism>
<dbReference type="EMBL" id="LR797315">
    <property type="protein sequence ID" value="CAB4202242.1"/>
    <property type="molecule type" value="Genomic_DNA"/>
</dbReference>
<reference evidence="2" key="1">
    <citation type="submission" date="2020-05" db="EMBL/GenBank/DDBJ databases">
        <authorList>
            <person name="Chiriac C."/>
            <person name="Salcher M."/>
            <person name="Ghai R."/>
            <person name="Kavagutti S V."/>
        </authorList>
    </citation>
    <scope>NUCLEOTIDE SEQUENCE</scope>
</reference>
<gene>
    <name evidence="2" type="ORF">UFOVP1373_3</name>
    <name evidence="1" type="ORF">UFOVP941_8</name>
</gene>
<proteinExistence type="predicted"/>